<keyword evidence="2" id="KW-0732">Signal</keyword>
<evidence type="ECO:0000313" key="4">
    <source>
        <dbReference type="EMBL" id="MDQ0455231.1"/>
    </source>
</evidence>
<proteinExistence type="predicted"/>
<accession>A0ABU0IAI8</accession>
<gene>
    <name evidence="4" type="ORF">QO005_001565</name>
</gene>
<protein>
    <submittedName>
        <fullName evidence="4">Polar amino acid transport system substrate-binding protein</fullName>
    </submittedName>
</protein>
<reference evidence="4 5" key="1">
    <citation type="submission" date="2023-07" db="EMBL/GenBank/DDBJ databases">
        <title>Genomic Encyclopedia of Type Strains, Phase IV (KMG-IV): sequencing the most valuable type-strain genomes for metagenomic binning, comparative biology and taxonomic classification.</title>
        <authorList>
            <person name="Goeker M."/>
        </authorList>
    </citation>
    <scope>NUCLEOTIDE SEQUENCE [LARGE SCALE GENOMIC DNA]</scope>
    <source>
        <strain evidence="4 5">DSM 100301</strain>
    </source>
</reference>
<dbReference type="SUPFAM" id="SSF53850">
    <property type="entry name" value="Periplasmic binding protein-like II"/>
    <property type="match status" value="1"/>
</dbReference>
<dbReference type="Pfam" id="PF00497">
    <property type="entry name" value="SBP_bac_3"/>
    <property type="match status" value="1"/>
</dbReference>
<dbReference type="SMART" id="SM00062">
    <property type="entry name" value="PBPb"/>
    <property type="match status" value="1"/>
</dbReference>
<name>A0ABU0IAI8_9HYPH</name>
<keyword evidence="5" id="KW-1185">Reference proteome</keyword>
<dbReference type="PANTHER" id="PTHR35936">
    <property type="entry name" value="MEMBRANE-BOUND LYTIC MUREIN TRANSGLYCOSYLASE F"/>
    <property type="match status" value="1"/>
</dbReference>
<evidence type="ECO:0000313" key="5">
    <source>
        <dbReference type="Proteomes" id="UP001235269"/>
    </source>
</evidence>
<dbReference type="PANTHER" id="PTHR35936:SF35">
    <property type="entry name" value="L-CYSTINE-BINDING PROTEIN TCYJ"/>
    <property type="match status" value="1"/>
</dbReference>
<dbReference type="InterPro" id="IPR001638">
    <property type="entry name" value="Solute-binding_3/MltF_N"/>
</dbReference>
<comment type="caution">
    <text evidence="4">The sequence shown here is derived from an EMBL/GenBank/DDBJ whole genome shotgun (WGS) entry which is preliminary data.</text>
</comment>
<feature type="domain" description="Solute-binding protein family 3/N-terminal" evidence="3">
    <location>
        <begin position="40"/>
        <end position="269"/>
    </location>
</feature>
<evidence type="ECO:0000259" key="3">
    <source>
        <dbReference type="SMART" id="SM00062"/>
    </source>
</evidence>
<organism evidence="4 5">
    <name type="scientific">Rhizobium paknamense</name>
    <dbReference type="NCBI Taxonomy" id="1206817"/>
    <lineage>
        <taxon>Bacteria</taxon>
        <taxon>Pseudomonadati</taxon>
        <taxon>Pseudomonadota</taxon>
        <taxon>Alphaproteobacteria</taxon>
        <taxon>Hyphomicrobiales</taxon>
        <taxon>Rhizobiaceae</taxon>
        <taxon>Rhizobium/Agrobacterium group</taxon>
        <taxon>Rhizobium</taxon>
    </lineage>
</organism>
<dbReference type="EMBL" id="JAUSWH010000004">
    <property type="protein sequence ID" value="MDQ0455231.1"/>
    <property type="molecule type" value="Genomic_DNA"/>
</dbReference>
<sequence>MFLLLLTAPPSRAAEGQAAFPVLFDAKERLPKPDLSDLLRLRFLTTNDFPPFSFMDQTGHLTGFNIELIRAICVELGVAAKCEIQAVPFGDIEISLLSKHGDAALAGNAVTRTLRQDFAFSRPYLLLPARFAVGKTLASATSPETLKGKAVGVLAGSAHEQMLKAFFPDLTPQAFPDRPALLEALKTGKVSAVFGDGLQLSFWLASPASGACCGFLGGPYLSQHFLGEGMSLMVRKEDGFLAAAFDHALASLSRDGTLDALARQYFPLGLY</sequence>
<evidence type="ECO:0000256" key="2">
    <source>
        <dbReference type="ARBA" id="ARBA00022729"/>
    </source>
</evidence>
<comment type="subcellular location">
    <subcellularLocation>
        <location evidence="1">Periplasm</location>
    </subcellularLocation>
</comment>
<evidence type="ECO:0000256" key="1">
    <source>
        <dbReference type="ARBA" id="ARBA00004418"/>
    </source>
</evidence>
<dbReference type="Proteomes" id="UP001235269">
    <property type="component" value="Unassembled WGS sequence"/>
</dbReference>
<dbReference type="Gene3D" id="3.40.190.10">
    <property type="entry name" value="Periplasmic binding protein-like II"/>
    <property type="match status" value="2"/>
</dbReference>